<dbReference type="Pfam" id="PF00903">
    <property type="entry name" value="Glyoxalase"/>
    <property type="match status" value="2"/>
</dbReference>
<dbReference type="Proteomes" id="UP000191135">
    <property type="component" value="Chromosome"/>
</dbReference>
<dbReference type="PANTHER" id="PTHR33993:SF14">
    <property type="entry name" value="GB|AAF24581.1"/>
    <property type="match status" value="1"/>
</dbReference>
<feature type="domain" description="VOC" evidence="1">
    <location>
        <begin position="141"/>
        <end position="256"/>
    </location>
</feature>
<dbReference type="STRING" id="1122214.Mame_02388"/>
<accession>A0A1U9Z1Z4</accession>
<dbReference type="PROSITE" id="PS51819">
    <property type="entry name" value="VOC"/>
    <property type="match status" value="2"/>
</dbReference>
<sequence length="258" mass="27862">MASEFIWYDLMTTDAEAAKAFYQDVVGWKAQDAGHPDVAYTLLGIEGYESHVCGLMELTKDMCAQDIPPHWMGYVHVADVDAKAAEFKAAGGDVLMEPHDIQGVGRFAVVSDPQGAAISVFTPIPPEGGMPEFPPRGTTGTVAWSELYTSDPEAAVTFYGKMFGWKPTHEVDMGSMGKYHLFAGDGDDLGGMMRMPDGMPTPAWSYYFQVDGLNAAIERVKAGGGQLLNGPMDVPDGAVVAQFLDPQGAFFCLVSMRR</sequence>
<dbReference type="InterPro" id="IPR004360">
    <property type="entry name" value="Glyas_Fos-R_dOase_dom"/>
</dbReference>
<proteinExistence type="predicted"/>
<dbReference type="eggNOG" id="COG3324">
    <property type="taxonomic scope" value="Bacteria"/>
</dbReference>
<name>A0A1U9Z1Z4_9HYPH</name>
<gene>
    <name evidence="2" type="ORF">Mame_02388</name>
</gene>
<evidence type="ECO:0000313" key="2">
    <source>
        <dbReference type="EMBL" id="AQZ51717.1"/>
    </source>
</evidence>
<dbReference type="AlphaFoldDB" id="A0A1U9Z1Z4"/>
<reference evidence="2 3" key="1">
    <citation type="submission" date="2017-03" db="EMBL/GenBank/DDBJ databases">
        <title>Foreign affairs: Plasmid Transfer between Roseobacters and Rhizobia.</title>
        <authorList>
            <person name="Bartling P."/>
            <person name="Bunk B."/>
            <person name="Overmann J."/>
            <person name="Brinkmann H."/>
            <person name="Petersen J."/>
        </authorList>
    </citation>
    <scope>NUCLEOTIDE SEQUENCE [LARGE SCALE GENOMIC DNA]</scope>
    <source>
        <strain evidence="2 3">MACL11</strain>
    </source>
</reference>
<keyword evidence="3" id="KW-1185">Reference proteome</keyword>
<dbReference type="KEGG" id="mmed:Mame_02388"/>
<organism evidence="2 3">
    <name type="scientific">Martelella mediterranea DSM 17316</name>
    <dbReference type="NCBI Taxonomy" id="1122214"/>
    <lineage>
        <taxon>Bacteria</taxon>
        <taxon>Pseudomonadati</taxon>
        <taxon>Pseudomonadota</taxon>
        <taxon>Alphaproteobacteria</taxon>
        <taxon>Hyphomicrobiales</taxon>
        <taxon>Aurantimonadaceae</taxon>
        <taxon>Martelella</taxon>
    </lineage>
</organism>
<feature type="domain" description="VOC" evidence="1">
    <location>
        <begin position="4"/>
        <end position="123"/>
    </location>
</feature>
<evidence type="ECO:0000259" key="1">
    <source>
        <dbReference type="PROSITE" id="PS51819"/>
    </source>
</evidence>
<dbReference type="PANTHER" id="PTHR33993">
    <property type="entry name" value="GLYOXALASE-RELATED"/>
    <property type="match status" value="1"/>
</dbReference>
<dbReference type="SUPFAM" id="SSF54593">
    <property type="entry name" value="Glyoxalase/Bleomycin resistance protein/Dihydroxybiphenyl dioxygenase"/>
    <property type="match status" value="2"/>
</dbReference>
<evidence type="ECO:0000313" key="3">
    <source>
        <dbReference type="Proteomes" id="UP000191135"/>
    </source>
</evidence>
<protein>
    <submittedName>
        <fullName evidence="2">27 kDa antigen Cfp30B</fullName>
    </submittedName>
</protein>
<dbReference type="Gene3D" id="3.10.180.10">
    <property type="entry name" value="2,3-Dihydroxybiphenyl 1,2-Dioxygenase, domain 1"/>
    <property type="match status" value="2"/>
</dbReference>
<dbReference type="InterPro" id="IPR037523">
    <property type="entry name" value="VOC_core"/>
</dbReference>
<dbReference type="RefSeq" id="WP_018063687.1">
    <property type="nucleotide sequence ID" value="NZ_AQWH01000004.1"/>
</dbReference>
<dbReference type="EMBL" id="CP020330">
    <property type="protein sequence ID" value="AQZ51717.1"/>
    <property type="molecule type" value="Genomic_DNA"/>
</dbReference>
<dbReference type="InterPro" id="IPR029068">
    <property type="entry name" value="Glyas_Bleomycin-R_OHBP_Dase"/>
</dbReference>
<dbReference type="InterPro" id="IPR052164">
    <property type="entry name" value="Anthracycline_SecMetBiosynth"/>
</dbReference>
<dbReference type="CDD" id="cd07247">
    <property type="entry name" value="SgaA_N_like"/>
    <property type="match status" value="2"/>
</dbReference>
<dbReference type="OrthoDB" id="9793039at2"/>